<dbReference type="Proteomes" id="UP000019063">
    <property type="component" value="Unassembled WGS sequence"/>
</dbReference>
<evidence type="ECO:0000313" key="12">
    <source>
        <dbReference type="EMBL" id="ETW12142.1"/>
    </source>
</evidence>
<dbReference type="PANTHER" id="PTHR47245:SF2">
    <property type="entry name" value="PEPTIDYL-PROLYL CIS-TRANS ISOMERASE HP_0175-RELATED"/>
    <property type="match status" value="1"/>
</dbReference>
<protein>
    <recommendedName>
        <fullName evidence="4">Parvulin-like PPIase</fullName>
        <ecNumber evidence="3">5.2.1.8</ecNumber>
    </recommendedName>
    <alternativeName>
        <fullName evidence="6">Peptidyl-prolyl cis-trans isomerase plp</fullName>
    </alternativeName>
    <alternativeName>
        <fullName evidence="7">Rotamase plp</fullName>
    </alternativeName>
</protein>
<gene>
    <name evidence="12" type="ORF">ATO8_13642</name>
</gene>
<feature type="domain" description="PpiC" evidence="11">
    <location>
        <begin position="160"/>
        <end position="249"/>
    </location>
</feature>
<dbReference type="InterPro" id="IPR000297">
    <property type="entry name" value="PPIase_PpiC"/>
</dbReference>
<evidence type="ECO:0000259" key="11">
    <source>
        <dbReference type="PROSITE" id="PS50198"/>
    </source>
</evidence>
<dbReference type="InterPro" id="IPR046357">
    <property type="entry name" value="PPIase_dom_sf"/>
</dbReference>
<dbReference type="SUPFAM" id="SSF54534">
    <property type="entry name" value="FKBP-like"/>
    <property type="match status" value="1"/>
</dbReference>
<dbReference type="RefSeq" id="WP_043845137.1">
    <property type="nucleotide sequence ID" value="NZ_AQQW01000008.1"/>
</dbReference>
<evidence type="ECO:0000256" key="10">
    <source>
        <dbReference type="SAM" id="SignalP"/>
    </source>
</evidence>
<accession>W4HHB4</accession>
<evidence type="ECO:0000256" key="4">
    <source>
        <dbReference type="ARBA" id="ARBA00018370"/>
    </source>
</evidence>
<dbReference type="GO" id="GO:0003755">
    <property type="term" value="F:peptidyl-prolyl cis-trans isomerase activity"/>
    <property type="evidence" value="ECO:0007669"/>
    <property type="project" value="UniProtKB-KW"/>
</dbReference>
<feature type="chain" id="PRO_5007931192" description="Parvulin-like PPIase" evidence="10">
    <location>
        <begin position="24"/>
        <end position="308"/>
    </location>
</feature>
<dbReference type="SUPFAM" id="SSF109998">
    <property type="entry name" value="Triger factor/SurA peptide-binding domain-like"/>
    <property type="match status" value="1"/>
</dbReference>
<comment type="caution">
    <text evidence="12">The sequence shown here is derived from an EMBL/GenBank/DDBJ whole genome shotgun (WGS) entry which is preliminary data.</text>
</comment>
<comment type="similarity">
    <text evidence="2">Belongs to the PpiC/parvulin rotamase family.</text>
</comment>
<feature type="region of interest" description="Disordered" evidence="9">
    <location>
        <begin position="28"/>
        <end position="55"/>
    </location>
</feature>
<evidence type="ECO:0000313" key="13">
    <source>
        <dbReference type="Proteomes" id="UP000019063"/>
    </source>
</evidence>
<dbReference type="PATRIC" id="fig|1317118.6.peg.2807"/>
<dbReference type="AlphaFoldDB" id="W4HHB4"/>
<dbReference type="Gene3D" id="1.10.8.1040">
    <property type="match status" value="1"/>
</dbReference>
<keyword evidence="5 8" id="KW-0697">Rotamase</keyword>
<keyword evidence="13" id="KW-1185">Reference proteome</keyword>
<name>W4HHB4_9RHOB</name>
<feature type="compositionally biased region" description="Low complexity" evidence="9">
    <location>
        <begin position="28"/>
        <end position="44"/>
    </location>
</feature>
<dbReference type="InterPro" id="IPR023058">
    <property type="entry name" value="PPIase_PpiC_CS"/>
</dbReference>
<keyword evidence="10" id="KW-0732">Signal</keyword>
<evidence type="ECO:0000256" key="9">
    <source>
        <dbReference type="SAM" id="MobiDB-lite"/>
    </source>
</evidence>
<feature type="signal peptide" evidence="10">
    <location>
        <begin position="1"/>
        <end position="23"/>
    </location>
</feature>
<dbReference type="Pfam" id="PF00639">
    <property type="entry name" value="Rotamase"/>
    <property type="match status" value="1"/>
</dbReference>
<dbReference type="Gene3D" id="3.10.50.40">
    <property type="match status" value="1"/>
</dbReference>
<sequence length="308" mass="32746">MIIRAPYLAASLVAVIAAMPAFAQDTTQSDAAPADSASEAAEQPTAESTAPDASLDTVVATVNGEDITLGHMLMVRTGLPDQYQQLPDNVLWEGILDQLVQQEVLAQSDAAEETQRVTLALDNERRALTASEAVANLGADAVSDEDIQAAYDEQFGSGGGTEYNAAHILVETEAEAQEVISALDDGTEFAELARERSTGPSGPNGGDLGWFGQGQMVAPFEEAVAELEPGEVSDPVETQFGWHVIRLNETREQEAPALDEVRDQIAQTLQQQAVQSRIEELVTGAEVERMGADAVDPAALSRTDLLEN</sequence>
<evidence type="ECO:0000256" key="5">
    <source>
        <dbReference type="ARBA" id="ARBA00023110"/>
    </source>
</evidence>
<dbReference type="EMBL" id="AQQW01000008">
    <property type="protein sequence ID" value="ETW12142.1"/>
    <property type="molecule type" value="Genomic_DNA"/>
</dbReference>
<evidence type="ECO:0000256" key="2">
    <source>
        <dbReference type="ARBA" id="ARBA00007656"/>
    </source>
</evidence>
<dbReference type="EC" id="5.2.1.8" evidence="3"/>
<evidence type="ECO:0000256" key="8">
    <source>
        <dbReference type="PROSITE-ProRule" id="PRU00278"/>
    </source>
</evidence>
<comment type="catalytic activity">
    <reaction evidence="1">
        <text>[protein]-peptidylproline (omega=180) = [protein]-peptidylproline (omega=0)</text>
        <dbReference type="Rhea" id="RHEA:16237"/>
        <dbReference type="Rhea" id="RHEA-COMP:10747"/>
        <dbReference type="Rhea" id="RHEA-COMP:10748"/>
        <dbReference type="ChEBI" id="CHEBI:83833"/>
        <dbReference type="ChEBI" id="CHEBI:83834"/>
        <dbReference type="EC" id="5.2.1.8"/>
    </reaction>
</comment>
<proteinExistence type="inferred from homology"/>
<reference evidence="12 13" key="1">
    <citation type="journal article" date="2014" name="Antonie Van Leeuwenhoek">
        <title>Roseivivax atlanticus sp. nov., isolated from surface seawater of the Atlantic Ocean.</title>
        <authorList>
            <person name="Li G."/>
            <person name="Lai Q."/>
            <person name="Liu X."/>
            <person name="Sun F."/>
            <person name="Shao Z."/>
        </authorList>
    </citation>
    <scope>NUCLEOTIDE SEQUENCE [LARGE SCALE GENOMIC DNA]</scope>
    <source>
        <strain evidence="12 13">22II-s10s</strain>
    </source>
</reference>
<dbReference type="eggNOG" id="COG0760">
    <property type="taxonomic scope" value="Bacteria"/>
</dbReference>
<dbReference type="PANTHER" id="PTHR47245">
    <property type="entry name" value="PEPTIDYLPROLYL ISOMERASE"/>
    <property type="match status" value="1"/>
</dbReference>
<dbReference type="InterPro" id="IPR027304">
    <property type="entry name" value="Trigger_fact/SurA_dom_sf"/>
</dbReference>
<organism evidence="12 13">
    <name type="scientific">Roseivivax marinus</name>
    <dbReference type="NCBI Taxonomy" id="1379903"/>
    <lineage>
        <taxon>Bacteria</taxon>
        <taxon>Pseudomonadati</taxon>
        <taxon>Pseudomonadota</taxon>
        <taxon>Alphaproteobacteria</taxon>
        <taxon>Rhodobacterales</taxon>
        <taxon>Roseobacteraceae</taxon>
        <taxon>Roseivivax</taxon>
    </lineage>
</organism>
<keyword evidence="8 12" id="KW-0413">Isomerase</keyword>
<dbReference type="PROSITE" id="PS01096">
    <property type="entry name" value="PPIC_PPIASE_1"/>
    <property type="match status" value="1"/>
</dbReference>
<evidence type="ECO:0000256" key="3">
    <source>
        <dbReference type="ARBA" id="ARBA00013194"/>
    </source>
</evidence>
<dbReference type="STRING" id="1379903.ATO8_13642"/>
<evidence type="ECO:0000256" key="7">
    <source>
        <dbReference type="ARBA" id="ARBA00031484"/>
    </source>
</evidence>
<evidence type="ECO:0000256" key="1">
    <source>
        <dbReference type="ARBA" id="ARBA00000971"/>
    </source>
</evidence>
<dbReference type="InterPro" id="IPR050245">
    <property type="entry name" value="PrsA_foldase"/>
</dbReference>
<dbReference type="PROSITE" id="PS50198">
    <property type="entry name" value="PPIC_PPIASE_2"/>
    <property type="match status" value="1"/>
</dbReference>
<evidence type="ECO:0000256" key="6">
    <source>
        <dbReference type="ARBA" id="ARBA00030642"/>
    </source>
</evidence>